<sequence length="291" mass="32745">MSRSTGTERAGMLKVIITSVDGSVSDTMVKMPGERSQAYEWTSKINREDKQSGSYERYTAKEKASRGEPHVEKGTVRVAVKDEFQKSTTVKFGNKNGYREYHIEERLRDVNFGKSNNGEQGPNKYTTPDESDSDNNEEQGPNKYTTHDESDSDESEEQGPDKCSTRDESDSDSDTEGGYSYESDSDTDGKGQPQALRRDHWVTSALQESSGRTRRAATTSASYTTKEKASIEERRATRGAGDRESSGYQERVQDELERQADQIATAMWTLASCSDYGYRYSCANNDYDDYY</sequence>
<reference evidence="2" key="1">
    <citation type="submission" date="2020-08" db="EMBL/GenBank/DDBJ databases">
        <title>Plant Genome Project.</title>
        <authorList>
            <person name="Zhang R.-G."/>
        </authorList>
    </citation>
    <scope>NUCLEOTIDE SEQUENCE</scope>
    <source>
        <strain evidence="2">WSP0</strain>
        <tissue evidence="2">Leaf</tissue>
    </source>
</reference>
<dbReference type="Proteomes" id="UP000823749">
    <property type="component" value="Chromosome 3"/>
</dbReference>
<comment type="caution">
    <text evidence="2">The sequence shown here is derived from an EMBL/GenBank/DDBJ whole genome shotgun (WGS) entry which is preliminary data.</text>
</comment>
<name>A0AAV6L4Q5_9ERIC</name>
<dbReference type="AlphaFoldDB" id="A0AAV6L4Q5"/>
<protein>
    <submittedName>
        <fullName evidence="2">Uncharacterized protein</fullName>
    </submittedName>
</protein>
<evidence type="ECO:0000313" key="2">
    <source>
        <dbReference type="EMBL" id="KAG5559640.1"/>
    </source>
</evidence>
<dbReference type="EMBL" id="JACTNZ010000003">
    <property type="protein sequence ID" value="KAG5559640.1"/>
    <property type="molecule type" value="Genomic_DNA"/>
</dbReference>
<feature type="region of interest" description="Disordered" evidence="1">
    <location>
        <begin position="48"/>
        <end position="73"/>
    </location>
</feature>
<feature type="compositionally biased region" description="Basic and acidic residues" evidence="1">
    <location>
        <begin position="225"/>
        <end position="254"/>
    </location>
</feature>
<accession>A0AAV6L4Q5</accession>
<gene>
    <name evidence="2" type="ORF">RHGRI_009237</name>
</gene>
<evidence type="ECO:0000256" key="1">
    <source>
        <dbReference type="SAM" id="MobiDB-lite"/>
    </source>
</evidence>
<feature type="compositionally biased region" description="Basic and acidic residues" evidence="1">
    <location>
        <begin position="58"/>
        <end position="73"/>
    </location>
</feature>
<feature type="compositionally biased region" description="Basic and acidic residues" evidence="1">
    <location>
        <begin position="159"/>
        <end position="168"/>
    </location>
</feature>
<proteinExistence type="predicted"/>
<evidence type="ECO:0000313" key="3">
    <source>
        <dbReference type="Proteomes" id="UP000823749"/>
    </source>
</evidence>
<feature type="compositionally biased region" description="Polar residues" evidence="1">
    <location>
        <begin position="113"/>
        <end position="128"/>
    </location>
</feature>
<keyword evidence="3" id="KW-1185">Reference proteome</keyword>
<feature type="region of interest" description="Disordered" evidence="1">
    <location>
        <begin position="105"/>
        <end position="254"/>
    </location>
</feature>
<organism evidence="2 3">
    <name type="scientific">Rhododendron griersonianum</name>
    <dbReference type="NCBI Taxonomy" id="479676"/>
    <lineage>
        <taxon>Eukaryota</taxon>
        <taxon>Viridiplantae</taxon>
        <taxon>Streptophyta</taxon>
        <taxon>Embryophyta</taxon>
        <taxon>Tracheophyta</taxon>
        <taxon>Spermatophyta</taxon>
        <taxon>Magnoliopsida</taxon>
        <taxon>eudicotyledons</taxon>
        <taxon>Gunneridae</taxon>
        <taxon>Pentapetalae</taxon>
        <taxon>asterids</taxon>
        <taxon>Ericales</taxon>
        <taxon>Ericaceae</taxon>
        <taxon>Ericoideae</taxon>
        <taxon>Rhodoreae</taxon>
        <taxon>Rhododendron</taxon>
    </lineage>
</organism>